<dbReference type="AlphaFoldDB" id="A0A015UIN2"/>
<dbReference type="Proteomes" id="UP000020529">
    <property type="component" value="Unassembled WGS sequence"/>
</dbReference>
<proteinExistence type="predicted"/>
<reference evidence="1 2" key="1">
    <citation type="submission" date="2014-02" db="EMBL/GenBank/DDBJ databases">
        <authorList>
            <person name="Sears C."/>
            <person name="Carroll K."/>
            <person name="Sack B.R."/>
            <person name="Qadri F."/>
            <person name="Myers L.L."/>
            <person name="Chung G.-T."/>
            <person name="Escheverria P."/>
            <person name="Fraser C.M."/>
            <person name="Sadzewicz L."/>
            <person name="Shefchek K.A."/>
            <person name="Tallon L."/>
            <person name="Das S.P."/>
            <person name="Daugherty S."/>
            <person name="Mongodin E.F."/>
        </authorList>
    </citation>
    <scope>NUCLEOTIDE SEQUENCE [LARGE SCALE GENOMIC DNA]</scope>
    <source>
        <strain evidence="2">3988T(B)14</strain>
    </source>
</reference>
<name>A0A015UIN2_BACFG</name>
<evidence type="ECO:0000313" key="2">
    <source>
        <dbReference type="Proteomes" id="UP000020529"/>
    </source>
</evidence>
<accession>A0A015UIN2</accession>
<dbReference type="PATRIC" id="fig|1339315.3.peg.3182"/>
<sequence>MNGEYSFHFEKLLISFEFDYHRVTQSLTGKVFSLHHPIILSKD</sequence>
<comment type="caution">
    <text evidence="1">The sequence shown here is derived from an EMBL/GenBank/DDBJ whole genome shotgun (WGS) entry which is preliminary data.</text>
</comment>
<evidence type="ECO:0000313" key="1">
    <source>
        <dbReference type="EMBL" id="EXY73778.1"/>
    </source>
</evidence>
<protein>
    <submittedName>
        <fullName evidence="1">Uncharacterized protein</fullName>
    </submittedName>
</protein>
<organism evidence="1 2">
    <name type="scientific">Bacteroides fragilis str. 3988T(B)14</name>
    <dbReference type="NCBI Taxonomy" id="1339315"/>
    <lineage>
        <taxon>Bacteria</taxon>
        <taxon>Pseudomonadati</taxon>
        <taxon>Bacteroidota</taxon>
        <taxon>Bacteroidia</taxon>
        <taxon>Bacteroidales</taxon>
        <taxon>Bacteroidaceae</taxon>
        <taxon>Bacteroides</taxon>
    </lineage>
</organism>
<gene>
    <name evidence="1" type="ORF">M124_2472</name>
</gene>
<dbReference type="EMBL" id="JGCY01000343">
    <property type="protein sequence ID" value="EXY73778.1"/>
    <property type="molecule type" value="Genomic_DNA"/>
</dbReference>